<feature type="region of interest" description="Disordered" evidence="1">
    <location>
        <begin position="352"/>
        <end position="447"/>
    </location>
</feature>
<reference evidence="2" key="1">
    <citation type="submission" date="2023-02" db="EMBL/GenBank/DDBJ databases">
        <authorList>
            <person name="Palmer J.M."/>
        </authorList>
    </citation>
    <scope>NUCLEOTIDE SEQUENCE</scope>
    <source>
        <strain evidence="2">FW57</strain>
    </source>
</reference>
<evidence type="ECO:0000256" key="1">
    <source>
        <dbReference type="SAM" id="MobiDB-lite"/>
    </source>
</evidence>
<feature type="region of interest" description="Disordered" evidence="1">
    <location>
        <begin position="218"/>
        <end position="289"/>
    </location>
</feature>
<evidence type="ECO:0000313" key="2">
    <source>
        <dbReference type="EMBL" id="KAG7293190.1"/>
    </source>
</evidence>
<feature type="compositionally biased region" description="Low complexity" evidence="1">
    <location>
        <begin position="426"/>
        <end position="436"/>
    </location>
</feature>
<gene>
    <name evidence="2" type="ORF">NEMBOFW57_003236</name>
</gene>
<evidence type="ECO:0000313" key="3">
    <source>
        <dbReference type="Proteomes" id="UP001197093"/>
    </source>
</evidence>
<protein>
    <submittedName>
        <fullName evidence="2">Uncharacterized protein</fullName>
    </submittedName>
</protein>
<feature type="compositionally biased region" description="Low complexity" evidence="1">
    <location>
        <begin position="248"/>
        <end position="266"/>
    </location>
</feature>
<sequence length="608" mass="66854">MATNGLHSDHPSNLAERQTAPPRGESPGQLGARATYGRDQTQSTRRRLSTIRRLERNAEIFNPDLTKPVNIRRSTLNSIHISAIQRRLEHLRIVLQTSEFPPEHANIEAAIAGYESEAIPYSDSYTLIWAGRIVDRCPDFDSFTLDRSARLDRYEVEYGPGWLWYEPPLSGGGGTIRGPTIVVKKGICLENMPSWRHGTENMGHYRVNMGFRRRKANVSRGKLSPFAQHSSSNDAYGAHMPKKRRRSATATTPRTPRTPKTPNTPRIPSMPQPNTSQPGTTFPDPDGPRIYWDTLLDSGATLPCLYENDMSKLGISRSTYAAQSSRSVATADAVITSRVYELDVCVAAGSAPHRLPQRPMPLRTRAAAAAAAATPNSPAAAGSSPRTKRKHPPQQQDDEHDDEPTSMRCTIPVIAFAGSSNDLPDTTTTSTTNSSTGPKPSDHAPDRLSGILPFHVCYTSSAPGAFKMWMGEDRRDVLGAGRLPGNMRYGEILGGEEGDDVDDHDEKAAMSPGNATTAKGTTRGGRGRGWPSRDLRTPERVIFEHDFPDGTGRVLRDEDGKGGNVIVCGPRGVDFDRLDATAQDVDVWRVDRKRQPRRRSEVRKAARN</sequence>
<dbReference type="EMBL" id="JAHCVI010000001">
    <property type="protein sequence ID" value="KAG7293190.1"/>
    <property type="molecule type" value="Genomic_DNA"/>
</dbReference>
<feature type="compositionally biased region" description="Low complexity" evidence="1">
    <location>
        <begin position="366"/>
        <end position="385"/>
    </location>
</feature>
<feature type="region of interest" description="Disordered" evidence="1">
    <location>
        <begin position="508"/>
        <end position="534"/>
    </location>
</feature>
<proteinExistence type="predicted"/>
<name>A0AAD4I4E8_9PEZI</name>
<feature type="region of interest" description="Disordered" evidence="1">
    <location>
        <begin position="1"/>
        <end position="47"/>
    </location>
</feature>
<keyword evidence="3" id="KW-1185">Reference proteome</keyword>
<dbReference type="AlphaFoldDB" id="A0AAD4I4E8"/>
<dbReference type="Proteomes" id="UP001197093">
    <property type="component" value="Unassembled WGS sequence"/>
</dbReference>
<accession>A0AAD4I4E8</accession>
<organism evidence="2 3">
    <name type="scientific">Staphylotrichum longicolle</name>
    <dbReference type="NCBI Taxonomy" id="669026"/>
    <lineage>
        <taxon>Eukaryota</taxon>
        <taxon>Fungi</taxon>
        <taxon>Dikarya</taxon>
        <taxon>Ascomycota</taxon>
        <taxon>Pezizomycotina</taxon>
        <taxon>Sordariomycetes</taxon>
        <taxon>Sordariomycetidae</taxon>
        <taxon>Sordariales</taxon>
        <taxon>Chaetomiaceae</taxon>
        <taxon>Staphylotrichum</taxon>
    </lineage>
</organism>
<comment type="caution">
    <text evidence="2">The sequence shown here is derived from an EMBL/GenBank/DDBJ whole genome shotgun (WGS) entry which is preliminary data.</text>
</comment>